<comment type="caution">
    <text evidence="2">The sequence shown here is derived from an EMBL/GenBank/DDBJ whole genome shotgun (WGS) entry which is preliminary data.</text>
</comment>
<name>A0ABU6R7H0_9FABA</name>
<evidence type="ECO:0000256" key="1">
    <source>
        <dbReference type="SAM" id="MobiDB-lite"/>
    </source>
</evidence>
<gene>
    <name evidence="2" type="ORF">PIB30_016115</name>
</gene>
<evidence type="ECO:0000313" key="2">
    <source>
        <dbReference type="EMBL" id="MED6119906.1"/>
    </source>
</evidence>
<dbReference type="Proteomes" id="UP001341840">
    <property type="component" value="Unassembled WGS sequence"/>
</dbReference>
<accession>A0ABU6R7H0</accession>
<feature type="region of interest" description="Disordered" evidence="1">
    <location>
        <begin position="21"/>
        <end position="40"/>
    </location>
</feature>
<evidence type="ECO:0000313" key="3">
    <source>
        <dbReference type="Proteomes" id="UP001341840"/>
    </source>
</evidence>
<sequence length="173" mass="18976">MSGTSKPKPFQHHHELRLTYPGTNCLPHTDDREDIQPDPSNPVCVMVVGDTTLLRIPKTFSIDVPLARPRKWMMVTPVGHYDVIWGPAGGDSEMTHVSKGGAFVCDSNGLKPGAVIGRGEARATLREGPKTNLIIKRGLEIVSIWRRILRLFMPESISASAEQCTQEAEPGPV</sequence>
<protein>
    <submittedName>
        <fullName evidence="2">Uncharacterized protein</fullName>
    </submittedName>
</protein>
<proteinExistence type="predicted"/>
<dbReference type="EMBL" id="JASCZI010030253">
    <property type="protein sequence ID" value="MED6119906.1"/>
    <property type="molecule type" value="Genomic_DNA"/>
</dbReference>
<reference evidence="2 3" key="1">
    <citation type="journal article" date="2023" name="Plants (Basel)">
        <title>Bridging the Gap: Combining Genomics and Transcriptomics Approaches to Understand Stylosanthes scabra, an Orphan Legume from the Brazilian Caatinga.</title>
        <authorList>
            <person name="Ferreira-Neto J.R.C."/>
            <person name="da Silva M.D."/>
            <person name="Binneck E."/>
            <person name="de Melo N.F."/>
            <person name="da Silva R.H."/>
            <person name="de Melo A.L.T.M."/>
            <person name="Pandolfi V."/>
            <person name="Bustamante F.O."/>
            <person name="Brasileiro-Vidal A.C."/>
            <person name="Benko-Iseppon A.M."/>
        </authorList>
    </citation>
    <scope>NUCLEOTIDE SEQUENCE [LARGE SCALE GENOMIC DNA]</scope>
    <source>
        <tissue evidence="2">Leaves</tissue>
    </source>
</reference>
<keyword evidence="3" id="KW-1185">Reference proteome</keyword>
<organism evidence="2 3">
    <name type="scientific">Stylosanthes scabra</name>
    <dbReference type="NCBI Taxonomy" id="79078"/>
    <lineage>
        <taxon>Eukaryota</taxon>
        <taxon>Viridiplantae</taxon>
        <taxon>Streptophyta</taxon>
        <taxon>Embryophyta</taxon>
        <taxon>Tracheophyta</taxon>
        <taxon>Spermatophyta</taxon>
        <taxon>Magnoliopsida</taxon>
        <taxon>eudicotyledons</taxon>
        <taxon>Gunneridae</taxon>
        <taxon>Pentapetalae</taxon>
        <taxon>rosids</taxon>
        <taxon>fabids</taxon>
        <taxon>Fabales</taxon>
        <taxon>Fabaceae</taxon>
        <taxon>Papilionoideae</taxon>
        <taxon>50 kb inversion clade</taxon>
        <taxon>dalbergioids sensu lato</taxon>
        <taxon>Dalbergieae</taxon>
        <taxon>Pterocarpus clade</taxon>
        <taxon>Stylosanthes</taxon>
    </lineage>
</organism>